<accession>A0A0Q9XZL2</accession>
<dbReference type="PATRIC" id="fig|217031.4.peg.2419"/>
<dbReference type="EMBL" id="LGPB01000068">
    <property type="protein sequence ID" value="KRG14093.1"/>
    <property type="molecule type" value="Genomic_DNA"/>
</dbReference>
<reference evidence="1 2" key="1">
    <citation type="submission" date="2015-06" db="EMBL/GenBank/DDBJ databases">
        <title>Genome sequencing project of Bacillus galactosidilyticus PL133.</title>
        <authorList>
            <person name="Gaiero J."/>
            <person name="Nicol R."/>
            <person name="Habash M."/>
        </authorList>
    </citation>
    <scope>NUCLEOTIDE SEQUENCE [LARGE SCALE GENOMIC DNA]</scope>
    <source>
        <strain evidence="1 2">PL133</strain>
    </source>
</reference>
<protein>
    <submittedName>
        <fullName evidence="1">Uncharacterized protein</fullName>
    </submittedName>
</protein>
<dbReference type="Proteomes" id="UP000053881">
    <property type="component" value="Unassembled WGS sequence"/>
</dbReference>
<proteinExistence type="predicted"/>
<evidence type="ECO:0000313" key="1">
    <source>
        <dbReference type="EMBL" id="KRG14093.1"/>
    </source>
</evidence>
<evidence type="ECO:0000313" key="2">
    <source>
        <dbReference type="Proteomes" id="UP000053881"/>
    </source>
</evidence>
<gene>
    <name evidence="1" type="ORF">ACA29_07295</name>
</gene>
<comment type="caution">
    <text evidence="1">The sequence shown here is derived from an EMBL/GenBank/DDBJ whole genome shotgun (WGS) entry which is preliminary data.</text>
</comment>
<dbReference type="AlphaFoldDB" id="A0A0Q9XZL2"/>
<sequence>MVHIENEYSKIPYDYEGVEKVISINSDLENIIVVGCRSSKLAIRLNASEVFTIDHQSLNTMQQESPAEIKFTVRFGLQTLKRDSQFNKAIITDIWKVFPEDLLPTFFLHFLMKLYVFLQKHLS</sequence>
<name>A0A0Q9XZL2_9BACI</name>
<organism evidence="1 2">
    <name type="scientific">Lederbergia galactosidilytica</name>
    <dbReference type="NCBI Taxonomy" id="217031"/>
    <lineage>
        <taxon>Bacteria</taxon>
        <taxon>Bacillati</taxon>
        <taxon>Bacillota</taxon>
        <taxon>Bacilli</taxon>
        <taxon>Bacillales</taxon>
        <taxon>Bacillaceae</taxon>
        <taxon>Lederbergia</taxon>
    </lineage>
</organism>